<dbReference type="EMBL" id="JAWONS010000329">
    <property type="protein sequence ID" value="MDW2800842.1"/>
    <property type="molecule type" value="Genomic_DNA"/>
</dbReference>
<evidence type="ECO:0000313" key="6">
    <source>
        <dbReference type="EMBL" id="MDW2800842.1"/>
    </source>
</evidence>
<dbReference type="RefSeq" id="WP_318067004.1">
    <property type="nucleotide sequence ID" value="NZ_JAWONS010000329.1"/>
</dbReference>
<dbReference type="InterPro" id="IPR033132">
    <property type="entry name" value="GH_1_N_CS"/>
</dbReference>
<dbReference type="PANTHER" id="PTHR10353">
    <property type="entry name" value="GLYCOSYL HYDROLASE"/>
    <property type="match status" value="1"/>
</dbReference>
<dbReference type="SUPFAM" id="SSF51445">
    <property type="entry name" value="(Trans)glycosidases"/>
    <property type="match status" value="1"/>
</dbReference>
<keyword evidence="2 5" id="KW-0326">Glycosidase</keyword>
<name>A0ABU4GV15_9CLOT</name>
<dbReference type="Gene3D" id="3.20.20.80">
    <property type="entry name" value="Glycosidases"/>
    <property type="match status" value="1"/>
</dbReference>
<dbReference type="PRINTS" id="PR00131">
    <property type="entry name" value="GLHYDRLASE1"/>
</dbReference>
<dbReference type="Pfam" id="PF00232">
    <property type="entry name" value="Glyco_hydro_1"/>
    <property type="match status" value="1"/>
</dbReference>
<evidence type="ECO:0000313" key="7">
    <source>
        <dbReference type="Proteomes" id="UP001276854"/>
    </source>
</evidence>
<evidence type="ECO:0000256" key="1">
    <source>
        <dbReference type="ARBA" id="ARBA00010838"/>
    </source>
</evidence>
<evidence type="ECO:0000256" key="2">
    <source>
        <dbReference type="ARBA" id="ARBA00023295"/>
    </source>
</evidence>
<evidence type="ECO:0000256" key="4">
    <source>
        <dbReference type="RuleBase" id="RU003690"/>
    </source>
</evidence>
<gene>
    <name evidence="6" type="ORF">RZO55_25040</name>
</gene>
<dbReference type="Proteomes" id="UP001276854">
    <property type="component" value="Unassembled WGS sequence"/>
</dbReference>
<keyword evidence="7" id="KW-1185">Reference proteome</keyword>
<dbReference type="PROSITE" id="PS00572">
    <property type="entry name" value="GLYCOSYL_HYDROL_F1_1"/>
    <property type="match status" value="1"/>
</dbReference>
<evidence type="ECO:0000256" key="5">
    <source>
        <dbReference type="RuleBase" id="RU004468"/>
    </source>
</evidence>
<proteinExistence type="inferred from homology"/>
<dbReference type="InterPro" id="IPR018120">
    <property type="entry name" value="Glyco_hydro_1_AS"/>
</dbReference>
<reference evidence="6 7" key="1">
    <citation type="submission" date="2023-10" db="EMBL/GenBank/DDBJ databases">
        <title>A novel Glycoside Hydrolase 43-Like Enzyme from Clostrdium boliviensis is an Endo-xylanase, and a Candidate for Xylooligosaccharides Production from Different Xylan Substrates.</title>
        <authorList>
            <person name="Alvarez M.T."/>
            <person name="Rocabado-Villegas L.R."/>
            <person name="Salas-Veizaga D.M."/>
            <person name="Linares-Pasten J.A."/>
            <person name="Gudmundsdottir E.E."/>
            <person name="Hreggvidsson G.O."/>
            <person name="Adlercreutz P."/>
            <person name="Nordberg Karlsson E."/>
        </authorList>
    </citation>
    <scope>NUCLEOTIDE SEQUENCE [LARGE SCALE GENOMIC DNA]</scope>
    <source>
        <strain evidence="6 7">E-1</strain>
    </source>
</reference>
<organism evidence="6 7">
    <name type="scientific">Clostridium boliviensis</name>
    <dbReference type="NCBI Taxonomy" id="318465"/>
    <lineage>
        <taxon>Bacteria</taxon>
        <taxon>Bacillati</taxon>
        <taxon>Bacillota</taxon>
        <taxon>Clostridia</taxon>
        <taxon>Eubacteriales</taxon>
        <taxon>Clostridiaceae</taxon>
        <taxon>Clostridium</taxon>
    </lineage>
</organism>
<comment type="similarity">
    <text evidence="1 4">Belongs to the glycosyl hydrolase 1 family.</text>
</comment>
<dbReference type="GO" id="GO:0016798">
    <property type="term" value="F:hydrolase activity, acting on glycosyl bonds"/>
    <property type="evidence" value="ECO:0007669"/>
    <property type="project" value="UniProtKB-KW"/>
</dbReference>
<feature type="active site" description="Nucleophile" evidence="3">
    <location>
        <position position="372"/>
    </location>
</feature>
<dbReference type="InterPro" id="IPR001360">
    <property type="entry name" value="Glyco_hydro_1"/>
</dbReference>
<evidence type="ECO:0000256" key="3">
    <source>
        <dbReference type="PROSITE-ProRule" id="PRU10055"/>
    </source>
</evidence>
<protein>
    <submittedName>
        <fullName evidence="6">Glycoside hydrolase family 1 protein</fullName>
        <ecNumber evidence="6">3.2.1.-</ecNumber>
    </submittedName>
</protein>
<dbReference type="PROSITE" id="PS00653">
    <property type="entry name" value="GLYCOSYL_HYDROL_F1_2"/>
    <property type="match status" value="1"/>
</dbReference>
<keyword evidence="5 6" id="KW-0378">Hydrolase</keyword>
<comment type="caution">
    <text evidence="6">The sequence shown here is derived from an EMBL/GenBank/DDBJ whole genome shotgun (WGS) entry which is preliminary data.</text>
</comment>
<dbReference type="EC" id="3.2.1.-" evidence="6"/>
<accession>A0ABU4GV15</accession>
<sequence>MKTAKFPKNFLWGASSSAFQIEGGWDEDGKGMTVADFNSFKRSEKQADSKVASDFYHHWKEDIALMKEMGMKIYRFSLSWARIIPDGEGEVNQKGIDFYNNVLNCLLENGIQPFVTLYHFDLPYALVKKYNGWECRDCAFAFERYAKICFEAFGDRVKYWQAINEQNLMIRVNERMNINETDLWKADKIRAQMDYHMFLGHAMAVNACHELVKDGKIGPAVSSTCTYPLTNKPADVWSAKMNDWMKTNYCLDMHMYGEYPGYYMRYLEERSIVPVMMPEDAAILKSAKNDYIALNYYRTLCSSYLPATREHPAGERVYRGNEVDFDQYGYCRDEKNTNLEASDYGAQIDPMGLRIVLNEYYQRYHLPLIITENGLGTADVVAEDGKIHDDYRINYIRSHLQACSDAIGDGVDLMGYSPWSVMDLLSSHQGFKKRYGFIYIDRQDHDIKELKRIRKDSYYWYQNVIKTNGDEI</sequence>
<dbReference type="PANTHER" id="PTHR10353:SF136">
    <property type="entry name" value="ARYL-PHOSPHO-BETA-D-GLUCOSIDASE BGLC"/>
    <property type="match status" value="1"/>
</dbReference>
<dbReference type="InterPro" id="IPR017853">
    <property type="entry name" value="GH"/>
</dbReference>